<dbReference type="PANTHER" id="PTHR43364">
    <property type="entry name" value="NADH-SPECIFIC METHYLGLYOXAL REDUCTASE-RELATED"/>
    <property type="match status" value="1"/>
</dbReference>
<name>A0AA35SGY9_GEOBA</name>
<reference evidence="2" key="1">
    <citation type="submission" date="2023-03" db="EMBL/GenBank/DDBJ databases">
        <authorList>
            <person name="Steffen K."/>
            <person name="Cardenas P."/>
        </authorList>
    </citation>
    <scope>NUCLEOTIDE SEQUENCE</scope>
</reference>
<dbReference type="PRINTS" id="PR00069">
    <property type="entry name" value="ALDKETRDTASE"/>
</dbReference>
<dbReference type="InterPro" id="IPR023210">
    <property type="entry name" value="NADP_OxRdtase_dom"/>
</dbReference>
<dbReference type="Pfam" id="PF00248">
    <property type="entry name" value="Aldo_ket_red"/>
    <property type="match status" value="1"/>
</dbReference>
<accession>A0AA35SGY9</accession>
<evidence type="ECO:0000313" key="2">
    <source>
        <dbReference type="EMBL" id="CAI8028983.1"/>
    </source>
</evidence>
<dbReference type="SUPFAM" id="SSF51430">
    <property type="entry name" value="NAD(P)-linked oxidoreductase"/>
    <property type="match status" value="1"/>
</dbReference>
<dbReference type="Proteomes" id="UP001174909">
    <property type="component" value="Unassembled WGS sequence"/>
</dbReference>
<comment type="caution">
    <text evidence="2">The sequence shown here is derived from an EMBL/GenBank/DDBJ whole genome shotgun (WGS) entry which is preliminary data.</text>
</comment>
<dbReference type="InterPro" id="IPR050523">
    <property type="entry name" value="AKR_Detox_Biosynth"/>
</dbReference>
<dbReference type="EMBL" id="CASHTH010002370">
    <property type="protein sequence ID" value="CAI8028983.1"/>
    <property type="molecule type" value="Genomic_DNA"/>
</dbReference>
<evidence type="ECO:0000313" key="3">
    <source>
        <dbReference type="Proteomes" id="UP001174909"/>
    </source>
</evidence>
<dbReference type="PROSITE" id="PS00062">
    <property type="entry name" value="ALDOKETO_REDUCTASE_2"/>
    <property type="match status" value="1"/>
</dbReference>
<protein>
    <submittedName>
        <fullName evidence="2">Aldo-keto reductase yakc [NADP(+)]</fullName>
    </submittedName>
</protein>
<evidence type="ECO:0000259" key="1">
    <source>
        <dbReference type="Pfam" id="PF00248"/>
    </source>
</evidence>
<dbReference type="Gene3D" id="3.20.20.100">
    <property type="entry name" value="NADP-dependent oxidoreductase domain"/>
    <property type="match status" value="1"/>
</dbReference>
<sequence length="205" mass="22995">MEYIDLYQPHRIDYLAHPEETARALEDLKAEGKIRHVGVSNYSPDEIRAISAYTRVEALQTLFHLLSQEPLEVGLAAVCLEKKMNVLCYSPLAGGLLTGNKPLPHAFDQGYGDWQEQREQGVVAQVKIVADRYGVTPGQISLAWLMALPGGVIPLVGTGNPDHIEEGAKAADIELARDDWYELTVIGRGRRMRWRGRPYVYLKDR</sequence>
<dbReference type="GO" id="GO:0005829">
    <property type="term" value="C:cytosol"/>
    <property type="evidence" value="ECO:0007669"/>
    <property type="project" value="TreeGrafter"/>
</dbReference>
<feature type="domain" description="NADP-dependent oxidoreductase" evidence="1">
    <location>
        <begin position="2"/>
        <end position="184"/>
    </location>
</feature>
<gene>
    <name evidence="2" type="ORF">GBAR_LOCUS16485</name>
</gene>
<dbReference type="InterPro" id="IPR018170">
    <property type="entry name" value="Aldo/ket_reductase_CS"/>
</dbReference>
<dbReference type="AlphaFoldDB" id="A0AA35SGY9"/>
<dbReference type="InterPro" id="IPR036812">
    <property type="entry name" value="NAD(P)_OxRdtase_dom_sf"/>
</dbReference>
<dbReference type="PANTHER" id="PTHR43364:SF1">
    <property type="entry name" value="OXIDOREDUCTASE YDHF"/>
    <property type="match status" value="1"/>
</dbReference>
<keyword evidence="3" id="KW-1185">Reference proteome</keyword>
<dbReference type="GO" id="GO:0016491">
    <property type="term" value="F:oxidoreductase activity"/>
    <property type="evidence" value="ECO:0007669"/>
    <property type="project" value="InterPro"/>
</dbReference>
<organism evidence="2 3">
    <name type="scientific">Geodia barretti</name>
    <name type="common">Barrett's horny sponge</name>
    <dbReference type="NCBI Taxonomy" id="519541"/>
    <lineage>
        <taxon>Eukaryota</taxon>
        <taxon>Metazoa</taxon>
        <taxon>Porifera</taxon>
        <taxon>Demospongiae</taxon>
        <taxon>Heteroscleromorpha</taxon>
        <taxon>Tetractinellida</taxon>
        <taxon>Astrophorina</taxon>
        <taxon>Geodiidae</taxon>
        <taxon>Geodia</taxon>
    </lineage>
</organism>
<proteinExistence type="predicted"/>
<dbReference type="InterPro" id="IPR020471">
    <property type="entry name" value="AKR"/>
</dbReference>